<dbReference type="Proteomes" id="UP000231960">
    <property type="component" value="Unassembled WGS sequence"/>
</dbReference>
<proteinExistence type="predicted"/>
<evidence type="ECO:0000313" key="2">
    <source>
        <dbReference type="Proteomes" id="UP000231960"/>
    </source>
</evidence>
<sequence length="350" mass="40791">MFTLISCKSQQTAEDKELYVSGYMNEARNIPFKSFIYVHKDSVFMLNKDLQIEFSFSTNEIISNNFQQRCIKNGNKFSLIQTNTETGQITDFHYFKTQPNELSKASFTEKFLNKTFSTEIPKTLSSPNSDFDIVKNVVFLKDSVNISYEYYYDDIKIYAEKESLPVNYIEIDNRLFVNENSESNFSRFYQIIPKGNDFELLSYGETLPVIEKYQAKSETNTSDYSTYSTCLDSRPGEYYFNNDVGYAKGNQYLLRQIQQNAPESGSDNGYITVHFTINCHQNVGRFGLEQMNRKYQPAQFDAELIQYLVNFIAQLDEWENADKIDSGMYRDVHAFYMFKIENGKITDICP</sequence>
<dbReference type="AlphaFoldDB" id="A0A2M9R2F7"/>
<keyword evidence="2" id="KW-1185">Reference proteome</keyword>
<protein>
    <submittedName>
        <fullName evidence="1">Uncharacterized protein</fullName>
    </submittedName>
</protein>
<reference evidence="1 2" key="1">
    <citation type="submission" date="2017-06" db="EMBL/GenBank/DDBJ databases">
        <title>Description of Avrilella dinanensis gen. nov. sp. nov.</title>
        <authorList>
            <person name="Leyer C."/>
            <person name="Sassi M."/>
            <person name="Minet J."/>
            <person name="Kayal S."/>
            <person name="Cattoir V."/>
        </authorList>
    </citation>
    <scope>NUCLEOTIDE SEQUENCE [LARGE SCALE GENOMIC DNA]</scope>
    <source>
        <strain evidence="1 2">UR159</strain>
    </source>
</reference>
<gene>
    <name evidence="1" type="ORF">CDL10_11250</name>
</gene>
<comment type="caution">
    <text evidence="1">The sequence shown here is derived from an EMBL/GenBank/DDBJ whole genome shotgun (WGS) entry which is preliminary data.</text>
</comment>
<evidence type="ECO:0000313" key="1">
    <source>
        <dbReference type="EMBL" id="PJR03032.1"/>
    </source>
</evidence>
<accession>A0A2M9R2F7</accession>
<dbReference type="EMBL" id="NIPO01000003">
    <property type="protein sequence ID" value="PJR03032.1"/>
    <property type="molecule type" value="Genomic_DNA"/>
</dbReference>
<name>A0A2M9R2F7_9FLAO</name>
<organism evidence="1 2">
    <name type="scientific">Avrilella dinanensis</name>
    <dbReference type="NCBI Taxonomy" id="2008672"/>
    <lineage>
        <taxon>Bacteria</taxon>
        <taxon>Pseudomonadati</taxon>
        <taxon>Bacteroidota</taxon>
        <taxon>Flavobacteriia</taxon>
        <taxon>Flavobacteriales</taxon>
        <taxon>Flavobacteriaceae</taxon>
        <taxon>Avrilella</taxon>
    </lineage>
</organism>